<keyword evidence="1" id="KW-0732">Signal</keyword>
<evidence type="ECO:0000259" key="2">
    <source>
        <dbReference type="Pfam" id="PF13628"/>
    </source>
</evidence>
<proteinExistence type="predicted"/>
<dbReference type="PANTHER" id="PTHR38593:SF1">
    <property type="entry name" value="BLR2558 PROTEIN"/>
    <property type="match status" value="1"/>
</dbReference>
<sequence length="197" mass="20268">MTVTARFAALASIAMLAGLSACNAPDAPPAPALPSAASTYTLSTADAAFLQQVDAMDLTQVSIATLAATHSNSDVVKAFAATVVSDHTTNRKAVAKVASDANLTVTDKLNAGDEAHVASFGHLYGAAFDRIFLREVVSVQTPALSSALATASQSGGTADIKTLASDTTKMLKDHTTRAQDLSGAKTVKGHHHHFGRH</sequence>
<dbReference type="Pfam" id="PF13628">
    <property type="entry name" value="DUF4142"/>
    <property type="match status" value="1"/>
</dbReference>
<feature type="chain" id="PRO_5008590322" description="DUF4142 domain-containing protein" evidence="1">
    <location>
        <begin position="24"/>
        <end position="197"/>
    </location>
</feature>
<dbReference type="RefSeq" id="WP_064273084.1">
    <property type="nucleotide sequence ID" value="NZ_LUTU01000004.1"/>
</dbReference>
<organism evidence="3 4">
    <name type="scientific">Gluconobacter cerinus</name>
    <dbReference type="NCBI Taxonomy" id="38307"/>
    <lineage>
        <taxon>Bacteria</taxon>
        <taxon>Pseudomonadati</taxon>
        <taxon>Pseudomonadota</taxon>
        <taxon>Alphaproteobacteria</taxon>
        <taxon>Acetobacterales</taxon>
        <taxon>Acetobacteraceae</taxon>
        <taxon>Gluconobacter</taxon>
    </lineage>
</organism>
<name>A0A1B6VNH3_9PROT</name>
<dbReference type="AlphaFoldDB" id="A0A1B6VNH3"/>
<reference evidence="3 4" key="1">
    <citation type="submission" date="2016-03" db="EMBL/GenBank/DDBJ databases">
        <title>Draft genome sequence of Gluconobacter cerinus strain CECT 9110.</title>
        <authorList>
            <person name="Sainz F."/>
            <person name="Mas A."/>
            <person name="Torija M.J."/>
        </authorList>
    </citation>
    <scope>NUCLEOTIDE SEQUENCE [LARGE SCALE GENOMIC DNA]</scope>
    <source>
        <strain evidence="3 4">CECT 9110</strain>
    </source>
</reference>
<dbReference type="PANTHER" id="PTHR38593">
    <property type="entry name" value="BLR2558 PROTEIN"/>
    <property type="match status" value="1"/>
</dbReference>
<protein>
    <recommendedName>
        <fullName evidence="2">DUF4142 domain-containing protein</fullName>
    </recommendedName>
</protein>
<evidence type="ECO:0000313" key="4">
    <source>
        <dbReference type="Proteomes" id="UP000077786"/>
    </source>
</evidence>
<dbReference type="OrthoDB" id="7279051at2"/>
<dbReference type="PROSITE" id="PS51257">
    <property type="entry name" value="PROKAR_LIPOPROTEIN"/>
    <property type="match status" value="1"/>
</dbReference>
<gene>
    <name evidence="3" type="ORF">A0123_00313</name>
</gene>
<evidence type="ECO:0000313" key="3">
    <source>
        <dbReference type="EMBL" id="OAJ68753.1"/>
    </source>
</evidence>
<dbReference type="InterPro" id="IPR025419">
    <property type="entry name" value="DUF4142"/>
</dbReference>
<evidence type="ECO:0000256" key="1">
    <source>
        <dbReference type="SAM" id="SignalP"/>
    </source>
</evidence>
<feature type="signal peptide" evidence="1">
    <location>
        <begin position="1"/>
        <end position="23"/>
    </location>
</feature>
<dbReference type="EMBL" id="LUTU01000004">
    <property type="protein sequence ID" value="OAJ68753.1"/>
    <property type="molecule type" value="Genomic_DNA"/>
</dbReference>
<dbReference type="PATRIC" id="fig|38307.3.peg.331"/>
<dbReference type="InterPro" id="IPR012347">
    <property type="entry name" value="Ferritin-like"/>
</dbReference>
<accession>A0A1B6VNH3</accession>
<dbReference type="Gene3D" id="1.20.1260.10">
    <property type="match status" value="1"/>
</dbReference>
<dbReference type="Proteomes" id="UP000077786">
    <property type="component" value="Unassembled WGS sequence"/>
</dbReference>
<feature type="domain" description="DUF4142" evidence="2">
    <location>
        <begin position="45"/>
        <end position="181"/>
    </location>
</feature>
<comment type="caution">
    <text evidence="3">The sequence shown here is derived from an EMBL/GenBank/DDBJ whole genome shotgun (WGS) entry which is preliminary data.</text>
</comment>